<dbReference type="InterPro" id="IPR052022">
    <property type="entry name" value="26kDa_periplasmic_antigen"/>
</dbReference>
<dbReference type="Pfam" id="PF04402">
    <property type="entry name" value="SIMPL"/>
    <property type="match status" value="1"/>
</dbReference>
<protein>
    <submittedName>
        <fullName evidence="2">SIMPL domain-containing protein</fullName>
    </submittedName>
</protein>
<evidence type="ECO:0000313" key="2">
    <source>
        <dbReference type="EMBL" id="BCX46973.1"/>
    </source>
</evidence>
<keyword evidence="1" id="KW-0732">Signal</keyword>
<dbReference type="RefSeq" id="WP_338688936.1">
    <property type="nucleotide sequence ID" value="NZ_AP024702.1"/>
</dbReference>
<gene>
    <name evidence="2" type="ORF">HAHE_08810</name>
</gene>
<feature type="signal peptide" evidence="1">
    <location>
        <begin position="1"/>
        <end position="16"/>
    </location>
</feature>
<dbReference type="InterPro" id="IPR007497">
    <property type="entry name" value="SIMPL/DUF541"/>
</dbReference>
<dbReference type="Gene3D" id="3.30.110.170">
    <property type="entry name" value="Protein of unknown function (DUF541), domain 1"/>
    <property type="match status" value="1"/>
</dbReference>
<reference evidence="2 3" key="1">
    <citation type="submission" date="2021-06" db="EMBL/GenBank/DDBJ databases">
        <title>Complete genome of Haloferula helveola possessing various polysaccharide degrading enzymes.</title>
        <authorList>
            <person name="Takami H."/>
            <person name="Huang C."/>
            <person name="Hamasaki K."/>
        </authorList>
    </citation>
    <scope>NUCLEOTIDE SEQUENCE [LARGE SCALE GENOMIC DNA]</scope>
    <source>
        <strain evidence="2 3">CN-1</strain>
    </source>
</reference>
<dbReference type="EMBL" id="AP024702">
    <property type="protein sequence ID" value="BCX46973.1"/>
    <property type="molecule type" value="Genomic_DNA"/>
</dbReference>
<dbReference type="Gene3D" id="3.30.70.2970">
    <property type="entry name" value="Protein of unknown function (DUF541), domain 2"/>
    <property type="match status" value="1"/>
</dbReference>
<feature type="chain" id="PRO_5045429058" evidence="1">
    <location>
        <begin position="17"/>
        <end position="262"/>
    </location>
</feature>
<name>A0ABM7RBG6_9BACT</name>
<organism evidence="2 3">
    <name type="scientific">Haloferula helveola</name>
    <dbReference type="NCBI Taxonomy" id="490095"/>
    <lineage>
        <taxon>Bacteria</taxon>
        <taxon>Pseudomonadati</taxon>
        <taxon>Verrucomicrobiota</taxon>
        <taxon>Verrucomicrobiia</taxon>
        <taxon>Verrucomicrobiales</taxon>
        <taxon>Verrucomicrobiaceae</taxon>
        <taxon>Haloferula</taxon>
    </lineage>
</organism>
<sequence>MYRPFLLLLTAVAQLAASPIPDFPFTAVRGSATEEVAPDEATIRFTVLCHDASSEVAVATVNKVLTKLVDGIVELGVGKDDLVAADLSKEAVREKGEDYKRLKIIGYDASREVKVTVSEIARYTAVVRLIMATDHVTRVSSDFDTTKRDELEATLMAKACADAKRKAELLCEGVGTELGDVFAVSDQNLTTLSDQFGFGYYGSVSAGSALLPPIGSGDEVPVFVPTTIEVRASVHVLYRLGSAAGPGQGGGKPAANSETPTR</sequence>
<dbReference type="Proteomes" id="UP001374893">
    <property type="component" value="Chromosome"/>
</dbReference>
<keyword evidence="3" id="KW-1185">Reference proteome</keyword>
<accession>A0ABM7RBG6</accession>
<evidence type="ECO:0000313" key="3">
    <source>
        <dbReference type="Proteomes" id="UP001374893"/>
    </source>
</evidence>
<evidence type="ECO:0000256" key="1">
    <source>
        <dbReference type="SAM" id="SignalP"/>
    </source>
</evidence>
<dbReference type="PANTHER" id="PTHR34387">
    <property type="entry name" value="SLR1258 PROTEIN"/>
    <property type="match status" value="1"/>
</dbReference>
<proteinExistence type="predicted"/>
<dbReference type="PANTHER" id="PTHR34387:SF2">
    <property type="entry name" value="SLR1258 PROTEIN"/>
    <property type="match status" value="1"/>
</dbReference>